<dbReference type="AlphaFoldDB" id="A0A2V4LTT5"/>
<evidence type="ECO:0000313" key="2">
    <source>
        <dbReference type="EMBL" id="PYC29443.1"/>
    </source>
</evidence>
<dbReference type="Proteomes" id="UP000321110">
    <property type="component" value="Unassembled WGS sequence"/>
</dbReference>
<proteinExistence type="predicted"/>
<keyword evidence="1" id="KW-0812">Transmembrane</keyword>
<name>A0A2V4LTT5_AQUAC</name>
<organism evidence="2 4">
    <name type="scientific">Aquipseudomonas alcaligenes</name>
    <name type="common">Pseudomonas alcaligenes</name>
    <dbReference type="NCBI Taxonomy" id="43263"/>
    <lineage>
        <taxon>Bacteria</taxon>
        <taxon>Pseudomonadati</taxon>
        <taxon>Pseudomonadota</taxon>
        <taxon>Gammaproteobacteria</taxon>
        <taxon>Pseudomonadales</taxon>
        <taxon>Pseudomonadaceae</taxon>
        <taxon>Aquipseudomonas</taxon>
    </lineage>
</organism>
<comment type="caution">
    <text evidence="2">The sequence shown here is derived from an EMBL/GenBank/DDBJ whole genome shotgun (WGS) entry which is preliminary data.</text>
</comment>
<dbReference type="Proteomes" id="UP000248146">
    <property type="component" value="Unassembled WGS sequence"/>
</dbReference>
<keyword evidence="1" id="KW-1133">Transmembrane helix</keyword>
<evidence type="ECO:0000313" key="4">
    <source>
        <dbReference type="Proteomes" id="UP000248146"/>
    </source>
</evidence>
<dbReference type="RefSeq" id="WP_110680588.1">
    <property type="nucleotide sequence ID" value="NZ_QJRX01000001.1"/>
</dbReference>
<protein>
    <submittedName>
        <fullName evidence="2">Uncharacterized protein</fullName>
    </submittedName>
</protein>
<dbReference type="EMBL" id="SSFO01000050">
    <property type="protein sequence ID" value="TXI34961.1"/>
    <property type="molecule type" value="Genomic_DNA"/>
</dbReference>
<keyword evidence="1" id="KW-0472">Membrane</keyword>
<sequence>MASEMQLTLVAGLLRRGRGLDLLSNALTLLALAYGLAPLLGAPPSAASAVVCGLLVMLGLAQKYWAIRVALDAELFTRLAGDAARLAMHTTDLDQALHSLGLQPTDAAPRDWLQRSRAALRLLRLQAAWLVAQLLLALVVILATPWLSLAG</sequence>
<dbReference type="EMBL" id="QJRX01000001">
    <property type="protein sequence ID" value="PYC29443.1"/>
    <property type="molecule type" value="Genomic_DNA"/>
</dbReference>
<evidence type="ECO:0000256" key="1">
    <source>
        <dbReference type="SAM" id="Phobius"/>
    </source>
</evidence>
<reference evidence="3 5" key="2">
    <citation type="submission" date="2018-09" db="EMBL/GenBank/DDBJ databases">
        <title>Metagenome Assembled Genomes from an Advanced Water Purification Facility.</title>
        <authorList>
            <person name="Stamps B.W."/>
            <person name="Spear J.R."/>
        </authorList>
    </citation>
    <scope>NUCLEOTIDE SEQUENCE [LARGE SCALE GENOMIC DNA]</scope>
    <source>
        <strain evidence="3">Bin_52_1</strain>
    </source>
</reference>
<feature type="transmembrane region" description="Helical" evidence="1">
    <location>
        <begin position="46"/>
        <end position="66"/>
    </location>
</feature>
<gene>
    <name evidence="2" type="ORF">DMO17_01760</name>
    <name evidence="3" type="ORF">E6Q69_02660</name>
</gene>
<evidence type="ECO:0000313" key="5">
    <source>
        <dbReference type="Proteomes" id="UP000321110"/>
    </source>
</evidence>
<dbReference type="OrthoDB" id="7030137at2"/>
<reference evidence="2 4" key="1">
    <citation type="submission" date="2018-06" db="EMBL/GenBank/DDBJ databases">
        <title>Pseudomonas diversity within urban Lake Michigan freshwaters.</title>
        <authorList>
            <person name="Batrich M."/>
            <person name="Hatzopoulos T."/>
            <person name="Putonti C."/>
        </authorList>
    </citation>
    <scope>NUCLEOTIDE SEQUENCE [LARGE SCALE GENOMIC DNA]</scope>
    <source>
        <strain evidence="2 4">MB-090714</strain>
    </source>
</reference>
<evidence type="ECO:0000313" key="3">
    <source>
        <dbReference type="EMBL" id="TXI34961.1"/>
    </source>
</evidence>
<accession>A0A2V4LTT5</accession>
<feature type="transmembrane region" description="Helical" evidence="1">
    <location>
        <begin position="127"/>
        <end position="147"/>
    </location>
</feature>